<comment type="subcellular location">
    <subcellularLocation>
        <location evidence="1">Cytoplasm</location>
        <location evidence="1">Cytosol</location>
    </subcellularLocation>
</comment>
<accession>A0AAP0CV69</accession>
<comment type="catalytic activity">
    <reaction evidence="7">
        <text>an N(4)-(oligosaccharide-(1-&gt;3)-[oligosaccharide-(1-&gt;6)]-beta-D-Man-(1-&gt;4)-beta-D-GlcNAc-(1-&gt;4)-alpha-D-GlcNAc)-L-asparaginyl-[protein] + H2O = an oligosaccharide-(1-&gt;3)-[oligosaccharide-(1-&gt;6)]-beta-D-Man-(1-&gt;4)-D-GlcNAc + N(4)-(N-acetyl-beta-D-glucosaminyl)-L-asparaginyl-[protein]</text>
        <dbReference type="Rhea" id="RHEA:73067"/>
        <dbReference type="Rhea" id="RHEA-COMP:12603"/>
        <dbReference type="Rhea" id="RHEA-COMP:18176"/>
        <dbReference type="ChEBI" id="CHEBI:15377"/>
        <dbReference type="ChEBI" id="CHEBI:132248"/>
        <dbReference type="ChEBI" id="CHEBI:192714"/>
        <dbReference type="ChEBI" id="CHEBI:192715"/>
        <dbReference type="EC" id="3.2.1.96"/>
    </reaction>
</comment>
<dbReference type="InterPro" id="IPR032979">
    <property type="entry name" value="ENGase"/>
</dbReference>
<dbReference type="AlphaFoldDB" id="A0AAP0CV69"/>
<dbReference type="PANTHER" id="PTHR13246">
    <property type="entry name" value="ENDO BETA N-ACETYLGLUCOSAMINIDASE"/>
    <property type="match status" value="1"/>
</dbReference>
<dbReference type="EMBL" id="JBCNJP010000019">
    <property type="protein sequence ID" value="KAK9061085.1"/>
    <property type="molecule type" value="Genomic_DNA"/>
</dbReference>
<evidence type="ECO:0000256" key="8">
    <source>
        <dbReference type="ARBA" id="ARBA00060018"/>
    </source>
</evidence>
<dbReference type="Pfam" id="PF03644">
    <property type="entry name" value="Glyco_hydro_85"/>
    <property type="match status" value="1"/>
</dbReference>
<evidence type="ECO:0000259" key="9">
    <source>
        <dbReference type="Pfam" id="PF03644"/>
    </source>
</evidence>
<evidence type="ECO:0000256" key="3">
    <source>
        <dbReference type="ARBA" id="ARBA00012566"/>
    </source>
</evidence>
<reference evidence="11 12" key="1">
    <citation type="submission" date="2024-04" db="EMBL/GenBank/DDBJ databases">
        <title>The reference genome of an endangered Asteraceae, Deinandra increscens subsp. villosa, native to the Central Coast of California.</title>
        <authorList>
            <person name="Guilliams M."/>
            <person name="Hasenstab-Lehman K."/>
            <person name="Meyer R."/>
            <person name="Mcevoy S."/>
        </authorList>
    </citation>
    <scope>NUCLEOTIDE SEQUENCE [LARGE SCALE GENOMIC DNA]</scope>
    <source>
        <tissue evidence="11">Leaf</tissue>
    </source>
</reference>
<evidence type="ECO:0000256" key="5">
    <source>
        <dbReference type="ARBA" id="ARBA00022801"/>
    </source>
</evidence>
<evidence type="ECO:0000313" key="12">
    <source>
        <dbReference type="Proteomes" id="UP001408789"/>
    </source>
</evidence>
<dbReference type="Pfam" id="PF25529">
    <property type="entry name" value="Ig_ENGASE1_C"/>
    <property type="match status" value="1"/>
</dbReference>
<dbReference type="Gene3D" id="3.20.20.80">
    <property type="entry name" value="Glycosidases"/>
    <property type="match status" value="1"/>
</dbReference>
<feature type="domain" description="Cytosolic endo-beta-N-acetylglucosaminidase C-terminal" evidence="10">
    <location>
        <begin position="590"/>
        <end position="701"/>
    </location>
</feature>
<protein>
    <recommendedName>
        <fullName evidence="3">mannosyl-glycoprotein endo-beta-N-acetylglucosaminidase</fullName>
        <ecNumber evidence="3">3.2.1.96</ecNumber>
    </recommendedName>
</protein>
<comment type="similarity">
    <text evidence="2">Belongs to the glycosyl hydrolase 85 family.</text>
</comment>
<keyword evidence="12" id="KW-1185">Reference proteome</keyword>
<dbReference type="GO" id="GO:0033925">
    <property type="term" value="F:mannosyl-glycoprotein endo-beta-N-acetylglucosaminidase activity"/>
    <property type="evidence" value="ECO:0007669"/>
    <property type="project" value="UniProtKB-EC"/>
</dbReference>
<dbReference type="GO" id="GO:0005829">
    <property type="term" value="C:cytosol"/>
    <property type="evidence" value="ECO:0007669"/>
    <property type="project" value="UniProtKB-SubCell"/>
</dbReference>
<dbReference type="GO" id="GO:0006491">
    <property type="term" value="P:N-glycan processing"/>
    <property type="evidence" value="ECO:0007669"/>
    <property type="project" value="UniProtKB-ARBA"/>
</dbReference>
<evidence type="ECO:0000256" key="4">
    <source>
        <dbReference type="ARBA" id="ARBA00022490"/>
    </source>
</evidence>
<name>A0AAP0CV69_9ASTR</name>
<feature type="domain" description="Cytosolic endo-beta-N-acetylglucosaminidase TIM barrel" evidence="9">
    <location>
        <begin position="111"/>
        <end position="388"/>
    </location>
</feature>
<organism evidence="11 12">
    <name type="scientific">Deinandra increscens subsp. villosa</name>
    <dbReference type="NCBI Taxonomy" id="3103831"/>
    <lineage>
        <taxon>Eukaryota</taxon>
        <taxon>Viridiplantae</taxon>
        <taxon>Streptophyta</taxon>
        <taxon>Embryophyta</taxon>
        <taxon>Tracheophyta</taxon>
        <taxon>Spermatophyta</taxon>
        <taxon>Magnoliopsida</taxon>
        <taxon>eudicotyledons</taxon>
        <taxon>Gunneridae</taxon>
        <taxon>Pentapetalae</taxon>
        <taxon>asterids</taxon>
        <taxon>campanulids</taxon>
        <taxon>Asterales</taxon>
        <taxon>Asteraceae</taxon>
        <taxon>Asteroideae</taxon>
        <taxon>Heliantheae alliance</taxon>
        <taxon>Madieae</taxon>
        <taxon>Madiinae</taxon>
        <taxon>Deinandra</taxon>
    </lineage>
</organism>
<keyword evidence="4" id="KW-0963">Cytoplasm</keyword>
<dbReference type="Gene3D" id="2.60.120.260">
    <property type="entry name" value="Galactose-binding domain-like"/>
    <property type="match status" value="1"/>
</dbReference>
<comment type="caution">
    <text evidence="11">The sequence shown here is derived from an EMBL/GenBank/DDBJ whole genome shotgun (WGS) entry which is preliminary data.</text>
</comment>
<dbReference type="EC" id="3.2.1.96" evidence="3"/>
<comment type="function">
    <text evidence="8">Endoglycosidase that releases N-glycans from glycoproteins by cleaving the beta-1,4-glycosidic bond in the N,N'-diacetylchitobiose core. Involved in the production of high-mannose type N-glycans during plant development and fruit maturation.</text>
</comment>
<dbReference type="InterPro" id="IPR005201">
    <property type="entry name" value="TIM_ENGase"/>
</dbReference>
<dbReference type="PANTHER" id="PTHR13246:SF1">
    <property type="entry name" value="CYTOSOLIC ENDO-BETA-N-ACETYLGLUCOSAMINIDASE"/>
    <property type="match status" value="1"/>
</dbReference>
<keyword evidence="6" id="KW-0326">Glycosidase</keyword>
<evidence type="ECO:0000256" key="2">
    <source>
        <dbReference type="ARBA" id="ARBA00007849"/>
    </source>
</evidence>
<gene>
    <name evidence="11" type="ORF">SSX86_018265</name>
</gene>
<evidence type="ECO:0000256" key="7">
    <source>
        <dbReference type="ARBA" id="ARBA00034414"/>
    </source>
</evidence>
<dbReference type="Proteomes" id="UP001408789">
    <property type="component" value="Unassembled WGS sequence"/>
</dbReference>
<sequence>MLNLFLRTYIHRQTLISIRNFYNSFIHSIFSPEMTTIDDVPQPDFDPNLPSTPVSYPIKTLQDLKLRTYFNSFHFQFNKASVPLTHSGVVGDVSLPNRRRMIVCHDMAGGYTDDKWIQGGDNADAYAIWHWYLMDVFIYFSHNLVTLPPPCWVNAAHKHGVKVLGTFIVEWDDGRVIAEQFLETNAVAKMYAERLSELAVALGFDGWLINMEVSLNIEKIPILKEFVSHLTQVMHSSVPGSVVIWYDSVTIDGQLSWQNQLNDSNKPFFDVCDGIFLNYSWQEDYPRLSAAVAGNRKYDVYMGIDVFGRGTYGDGQWTTNVALDVLKKDDVSAAMFAPGWVYETKQPPDFQTAQNRWWNLVEKSWGISQSYPKVLPFYSNFDQGHGYHLAVGGNQVLDAPWNNLSNQSFQPYLEFSGGTASETIQAFIDFKEASYSGGGNITFKGVLEGDAYFTKRIFQGEIHSRNSPLRFTFSVKAEGSSVIGLSLEFTSKNDDVENKTSILLASWGDALLTMERFSPKFSTVIMPQHVKKLETATEWIIQESTVTPEESTLTGIHALCYKSDPKSASSEYHSVLGHISIQASANNTVFPRASEWHVESQNLNWKSDPQGNKTLSLRIMWKLNSGDASVFSKYNIYVDYETNESAQPSKYVGLALVEAYYVSELLVPPGILSVKFIIQAYGINGDFQELADSPSLRLRVEGL</sequence>
<dbReference type="InterPro" id="IPR057882">
    <property type="entry name" value="ENGase_C"/>
</dbReference>
<dbReference type="FunFam" id="3.20.20.80:FF:000043">
    <property type="entry name" value="cytosolic endo-beta-N-acetylglucosaminidase"/>
    <property type="match status" value="1"/>
</dbReference>
<evidence type="ECO:0000256" key="6">
    <source>
        <dbReference type="ARBA" id="ARBA00023295"/>
    </source>
</evidence>
<keyword evidence="5" id="KW-0378">Hydrolase</keyword>
<evidence type="ECO:0000256" key="1">
    <source>
        <dbReference type="ARBA" id="ARBA00004514"/>
    </source>
</evidence>
<proteinExistence type="inferred from homology"/>
<evidence type="ECO:0000313" key="11">
    <source>
        <dbReference type="EMBL" id="KAK9061085.1"/>
    </source>
</evidence>
<dbReference type="CDD" id="cd06547">
    <property type="entry name" value="GH85_ENGase"/>
    <property type="match status" value="1"/>
</dbReference>
<evidence type="ECO:0000259" key="10">
    <source>
        <dbReference type="Pfam" id="PF25529"/>
    </source>
</evidence>